<dbReference type="EMBL" id="JAUQSZ010000003">
    <property type="protein sequence ID" value="MDO7841879.1"/>
    <property type="molecule type" value="Genomic_DNA"/>
</dbReference>
<protein>
    <submittedName>
        <fullName evidence="1">Uncharacterized protein</fullName>
    </submittedName>
</protein>
<keyword evidence="2" id="KW-1185">Reference proteome</keyword>
<evidence type="ECO:0000313" key="1">
    <source>
        <dbReference type="EMBL" id="MDO7841879.1"/>
    </source>
</evidence>
<gene>
    <name evidence="1" type="ORF">Q5H94_06045</name>
</gene>
<comment type="caution">
    <text evidence="1">The sequence shown here is derived from an EMBL/GenBank/DDBJ whole genome shotgun (WGS) entry which is preliminary data.</text>
</comment>
<evidence type="ECO:0000313" key="2">
    <source>
        <dbReference type="Proteomes" id="UP001176468"/>
    </source>
</evidence>
<sequence length="153" mass="17250">MFRSTSTLEIGGRIFRYARTDVTFAVELARARSPPESLGRRQVYERLYDMRAADDEGAGRSLAHIAGTPQMSMLQGHEIQLGWSVVRHEPWHFVGLFATEAEARDKADEMGPDYIARYGERQEDTFSFHARDGGGNMMAGSIFASSRNDTWLD</sequence>
<name>A0ABT8ZXL5_9SPHN</name>
<dbReference type="Proteomes" id="UP001176468">
    <property type="component" value="Unassembled WGS sequence"/>
</dbReference>
<proteinExistence type="predicted"/>
<reference evidence="1" key="1">
    <citation type="submission" date="2023-07" db="EMBL/GenBank/DDBJ databases">
        <authorList>
            <person name="Kim M.K."/>
        </authorList>
    </citation>
    <scope>NUCLEOTIDE SEQUENCE</scope>
    <source>
        <strain evidence="1">CA1-15</strain>
    </source>
</reference>
<organism evidence="1 2">
    <name type="scientific">Sphingomonas immobilis</name>
    <dbReference type="NCBI Taxonomy" id="3063997"/>
    <lineage>
        <taxon>Bacteria</taxon>
        <taxon>Pseudomonadati</taxon>
        <taxon>Pseudomonadota</taxon>
        <taxon>Alphaproteobacteria</taxon>
        <taxon>Sphingomonadales</taxon>
        <taxon>Sphingomonadaceae</taxon>
        <taxon>Sphingomonas</taxon>
    </lineage>
</organism>
<accession>A0ABT8ZXL5</accession>